<reference evidence="1" key="1">
    <citation type="journal article" date="2015" name="Nature">
        <title>Complex archaea that bridge the gap between prokaryotes and eukaryotes.</title>
        <authorList>
            <person name="Spang A."/>
            <person name="Saw J.H."/>
            <person name="Jorgensen S.L."/>
            <person name="Zaremba-Niedzwiedzka K."/>
            <person name="Martijn J."/>
            <person name="Lind A.E."/>
            <person name="van Eijk R."/>
            <person name="Schleper C."/>
            <person name="Guy L."/>
            <person name="Ettema T.J."/>
        </authorList>
    </citation>
    <scope>NUCLEOTIDE SEQUENCE</scope>
</reference>
<gene>
    <name evidence="1" type="ORF">LCGC14_2735980</name>
</gene>
<dbReference type="EMBL" id="LAZR01049645">
    <property type="protein sequence ID" value="KKK89155.1"/>
    <property type="molecule type" value="Genomic_DNA"/>
</dbReference>
<organism evidence="1">
    <name type="scientific">marine sediment metagenome</name>
    <dbReference type="NCBI Taxonomy" id="412755"/>
    <lineage>
        <taxon>unclassified sequences</taxon>
        <taxon>metagenomes</taxon>
        <taxon>ecological metagenomes</taxon>
    </lineage>
</organism>
<sequence length="62" mass="7048">MPSNYTYRPRLSVEIDQSLKDRLDKLIRWGQLKHVMGPIILDLVEALEGLSPADREMAIAAI</sequence>
<proteinExistence type="predicted"/>
<feature type="non-terminal residue" evidence="1">
    <location>
        <position position="62"/>
    </location>
</feature>
<dbReference type="AlphaFoldDB" id="A0A0F8ZT42"/>
<evidence type="ECO:0000313" key="1">
    <source>
        <dbReference type="EMBL" id="KKK89155.1"/>
    </source>
</evidence>
<comment type="caution">
    <text evidence="1">The sequence shown here is derived from an EMBL/GenBank/DDBJ whole genome shotgun (WGS) entry which is preliminary data.</text>
</comment>
<accession>A0A0F8ZT42</accession>
<name>A0A0F8ZT42_9ZZZZ</name>
<protein>
    <submittedName>
        <fullName evidence="1">Uncharacterized protein</fullName>
    </submittedName>
</protein>